<dbReference type="Pfam" id="PF01118">
    <property type="entry name" value="Semialdhyde_dh"/>
    <property type="match status" value="1"/>
</dbReference>
<evidence type="ECO:0000256" key="8">
    <source>
        <dbReference type="PROSITE-ProRule" id="PRU10010"/>
    </source>
</evidence>
<dbReference type="GO" id="GO:0070401">
    <property type="term" value="F:NADP+ binding"/>
    <property type="evidence" value="ECO:0007669"/>
    <property type="project" value="InterPro"/>
</dbReference>
<evidence type="ECO:0000256" key="5">
    <source>
        <dbReference type="ARBA" id="ARBA00023002"/>
    </source>
</evidence>
<dbReference type="EMBL" id="CP001848">
    <property type="protein sequence ID" value="ADB17826.1"/>
    <property type="molecule type" value="Genomic_DNA"/>
</dbReference>
<dbReference type="FunFam" id="3.30.360.10:FF:000014">
    <property type="entry name" value="N-acetyl-gamma-glutamyl-phosphate reductase"/>
    <property type="match status" value="1"/>
</dbReference>
<evidence type="ECO:0000259" key="9">
    <source>
        <dbReference type="SMART" id="SM00859"/>
    </source>
</evidence>
<reference evidence="10 11" key="1">
    <citation type="journal article" date="2009" name="Stand. Genomic Sci.">
        <title>Complete genome sequence of Pirellula staleyi type strain (ATCC 27377).</title>
        <authorList>
            <person name="Clum A."/>
            <person name="Tindall B.J."/>
            <person name="Sikorski J."/>
            <person name="Ivanova N."/>
            <person name="Mavrommatis K."/>
            <person name="Lucas S."/>
            <person name="Glavina del Rio T."/>
            <person name="Nolan M."/>
            <person name="Chen F."/>
            <person name="Tice H."/>
            <person name="Pitluck S."/>
            <person name="Cheng J.F."/>
            <person name="Chertkov O."/>
            <person name="Brettin T."/>
            <person name="Han C."/>
            <person name="Detter J.C."/>
            <person name="Kuske C."/>
            <person name="Bruce D."/>
            <person name="Goodwin L."/>
            <person name="Ovchinikova G."/>
            <person name="Pati A."/>
            <person name="Mikhailova N."/>
            <person name="Chen A."/>
            <person name="Palaniappan K."/>
            <person name="Land M."/>
            <person name="Hauser L."/>
            <person name="Chang Y.J."/>
            <person name="Jeffries C.D."/>
            <person name="Chain P."/>
            <person name="Rohde M."/>
            <person name="Goker M."/>
            <person name="Bristow J."/>
            <person name="Eisen J.A."/>
            <person name="Markowitz V."/>
            <person name="Hugenholtz P."/>
            <person name="Kyrpides N.C."/>
            <person name="Klenk H.P."/>
            <person name="Lapidus A."/>
        </authorList>
    </citation>
    <scope>NUCLEOTIDE SEQUENCE [LARGE SCALE GENOMIC DNA]</scope>
    <source>
        <strain evidence="11">ATCC 27377 / DSM 6068 / ICPB 4128</strain>
    </source>
</reference>
<dbReference type="CDD" id="cd17895">
    <property type="entry name" value="AGPR_1_N"/>
    <property type="match status" value="1"/>
</dbReference>
<dbReference type="CDD" id="cd23934">
    <property type="entry name" value="AGPR_1_C"/>
    <property type="match status" value="1"/>
</dbReference>
<feature type="active site" evidence="7 8">
    <location>
        <position position="149"/>
    </location>
</feature>
<keyword evidence="5 7" id="KW-0560">Oxidoreductase</keyword>
<dbReference type="Gene3D" id="3.30.360.10">
    <property type="entry name" value="Dihydrodipicolinate Reductase, domain 2"/>
    <property type="match status" value="1"/>
</dbReference>
<dbReference type="GO" id="GO:0003942">
    <property type="term" value="F:N-acetyl-gamma-glutamyl-phosphate reductase activity"/>
    <property type="evidence" value="ECO:0007669"/>
    <property type="project" value="UniProtKB-UniRule"/>
</dbReference>
<dbReference type="PANTHER" id="PTHR32338:SF10">
    <property type="entry name" value="N-ACETYL-GAMMA-GLUTAMYL-PHOSPHATE REDUCTASE, CHLOROPLASTIC-RELATED"/>
    <property type="match status" value="1"/>
</dbReference>
<dbReference type="InterPro" id="IPR023013">
    <property type="entry name" value="AGPR_AS"/>
</dbReference>
<dbReference type="PANTHER" id="PTHR32338">
    <property type="entry name" value="N-ACETYL-GAMMA-GLUTAMYL-PHOSPHATE REDUCTASE, CHLOROPLASTIC-RELATED-RELATED"/>
    <property type="match status" value="1"/>
</dbReference>
<evidence type="ECO:0000313" key="11">
    <source>
        <dbReference type="Proteomes" id="UP000001887"/>
    </source>
</evidence>
<dbReference type="HAMAP" id="MF_00150">
    <property type="entry name" value="ArgC_type1"/>
    <property type="match status" value="1"/>
</dbReference>
<comment type="catalytic activity">
    <reaction evidence="6 7">
        <text>N-acetyl-L-glutamate 5-semialdehyde + phosphate + NADP(+) = N-acetyl-L-glutamyl 5-phosphate + NADPH + H(+)</text>
        <dbReference type="Rhea" id="RHEA:21588"/>
        <dbReference type="ChEBI" id="CHEBI:15378"/>
        <dbReference type="ChEBI" id="CHEBI:29123"/>
        <dbReference type="ChEBI" id="CHEBI:43474"/>
        <dbReference type="ChEBI" id="CHEBI:57783"/>
        <dbReference type="ChEBI" id="CHEBI:57936"/>
        <dbReference type="ChEBI" id="CHEBI:58349"/>
        <dbReference type="EC" id="1.2.1.38"/>
    </reaction>
</comment>
<evidence type="ECO:0000256" key="7">
    <source>
        <dbReference type="HAMAP-Rule" id="MF_00150"/>
    </source>
</evidence>
<accession>D2QWM3</accession>
<dbReference type="OrthoDB" id="9801289at2"/>
<dbReference type="eggNOG" id="COG0002">
    <property type="taxonomic scope" value="Bacteria"/>
</dbReference>
<feature type="domain" description="Semialdehyde dehydrogenase NAD-binding" evidence="9">
    <location>
        <begin position="3"/>
        <end position="141"/>
    </location>
</feature>
<organism evidence="10 11">
    <name type="scientific">Pirellula staleyi (strain ATCC 27377 / DSM 6068 / ICPB 4128)</name>
    <name type="common">Pirella staleyi</name>
    <dbReference type="NCBI Taxonomy" id="530564"/>
    <lineage>
        <taxon>Bacteria</taxon>
        <taxon>Pseudomonadati</taxon>
        <taxon>Planctomycetota</taxon>
        <taxon>Planctomycetia</taxon>
        <taxon>Pirellulales</taxon>
        <taxon>Pirellulaceae</taxon>
        <taxon>Pirellula</taxon>
    </lineage>
</organism>
<dbReference type="GO" id="GO:0051287">
    <property type="term" value="F:NAD binding"/>
    <property type="evidence" value="ECO:0007669"/>
    <property type="project" value="InterPro"/>
</dbReference>
<dbReference type="STRING" id="530564.Psta_3162"/>
<comment type="function">
    <text evidence="7">Catalyzes the NADPH-dependent reduction of N-acetyl-5-glutamyl phosphate to yield N-acetyl-L-glutamate 5-semialdehyde.</text>
</comment>
<sequence length="335" mass="36385">MVRVGILGATGYTALEAMKLLLRHPGAQITAVTSRTDKSPLAAVHPQLARRLELSLEDLSIAQLQERCDCVFSCLPHAASAEIAKQLVEVGVRVVDFSADYRLNDPVSYKKWYEHEHPDPARLGNTVYGLPELFREQIPAANLVANPGCYPTSAILPLAPLLKAGLVEPGDIIVDSKSGVSGAGRTPKLGTLYPECNESISAYSVGKHRHQPEIEQILGRVSSATPQIIFTPHLTPMDRGILSVSYSKPTRSVTEAELLEILSDFYKNEPFVRVSKTLPTTKDVAHTNFCDITARVNGGRVLLISVIDNLIKGASGAAVQNFNLMYGFDETTALL</sequence>
<dbReference type="Gene3D" id="3.40.50.720">
    <property type="entry name" value="NAD(P)-binding Rossmann-like Domain"/>
    <property type="match status" value="1"/>
</dbReference>
<dbReference type="HOGENOM" id="CLU_006384_0_1_0"/>
<evidence type="ECO:0000256" key="2">
    <source>
        <dbReference type="ARBA" id="ARBA00022571"/>
    </source>
</evidence>
<dbReference type="UniPathway" id="UPA00068">
    <property type="reaction ID" value="UER00108"/>
</dbReference>
<evidence type="ECO:0000256" key="1">
    <source>
        <dbReference type="ARBA" id="ARBA00004862"/>
    </source>
</evidence>
<dbReference type="InterPro" id="IPR058924">
    <property type="entry name" value="AGPR_dimerisation_dom"/>
</dbReference>
<name>D2QWM3_PIRSD</name>
<evidence type="ECO:0000256" key="3">
    <source>
        <dbReference type="ARBA" id="ARBA00022605"/>
    </source>
</evidence>
<keyword evidence="11" id="KW-1185">Reference proteome</keyword>
<dbReference type="NCBIfam" id="TIGR01850">
    <property type="entry name" value="argC"/>
    <property type="match status" value="1"/>
</dbReference>
<dbReference type="EC" id="1.2.1.38" evidence="7"/>
<dbReference type="InterPro" id="IPR036291">
    <property type="entry name" value="NAD(P)-bd_dom_sf"/>
</dbReference>
<evidence type="ECO:0000256" key="4">
    <source>
        <dbReference type="ARBA" id="ARBA00022857"/>
    </source>
</evidence>
<dbReference type="SUPFAM" id="SSF55347">
    <property type="entry name" value="Glyceraldehyde-3-phosphate dehydrogenase-like, C-terminal domain"/>
    <property type="match status" value="1"/>
</dbReference>
<dbReference type="GO" id="GO:0005737">
    <property type="term" value="C:cytoplasm"/>
    <property type="evidence" value="ECO:0007669"/>
    <property type="project" value="UniProtKB-SubCell"/>
</dbReference>
<gene>
    <name evidence="7" type="primary">argC</name>
    <name evidence="10" type="ordered locus">Psta_3162</name>
</gene>
<evidence type="ECO:0000256" key="6">
    <source>
        <dbReference type="ARBA" id="ARBA00050557"/>
    </source>
</evidence>
<dbReference type="GO" id="GO:0006526">
    <property type="term" value="P:L-arginine biosynthetic process"/>
    <property type="evidence" value="ECO:0007669"/>
    <property type="project" value="UniProtKB-UniRule"/>
</dbReference>
<keyword evidence="2 7" id="KW-0055">Arginine biosynthesis</keyword>
<comment type="similarity">
    <text evidence="7">Belongs to the NAGSA dehydrogenase family. Type 1 subfamily.</text>
</comment>
<comment type="subcellular location">
    <subcellularLocation>
        <location evidence="7">Cytoplasm</location>
    </subcellularLocation>
</comment>
<dbReference type="AlphaFoldDB" id="D2QWM3"/>
<proteinExistence type="inferred from homology"/>
<dbReference type="KEGG" id="psl:Psta_3162"/>
<dbReference type="PROSITE" id="PS01224">
    <property type="entry name" value="ARGC"/>
    <property type="match status" value="1"/>
</dbReference>
<dbReference type="SUPFAM" id="SSF51735">
    <property type="entry name" value="NAD(P)-binding Rossmann-fold domains"/>
    <property type="match status" value="1"/>
</dbReference>
<dbReference type="InterPro" id="IPR050085">
    <property type="entry name" value="AGPR"/>
</dbReference>
<keyword evidence="3 7" id="KW-0028">Amino-acid biosynthesis</keyword>
<dbReference type="InterPro" id="IPR000706">
    <property type="entry name" value="AGPR_type-1"/>
</dbReference>
<keyword evidence="7" id="KW-0963">Cytoplasm</keyword>
<dbReference type="Pfam" id="PF22698">
    <property type="entry name" value="Semialdhyde_dhC_1"/>
    <property type="match status" value="1"/>
</dbReference>
<evidence type="ECO:0000313" key="10">
    <source>
        <dbReference type="EMBL" id="ADB17826.1"/>
    </source>
</evidence>
<dbReference type="InterPro" id="IPR000534">
    <property type="entry name" value="Semialdehyde_DH_NAD-bd"/>
</dbReference>
<dbReference type="Proteomes" id="UP000001887">
    <property type="component" value="Chromosome"/>
</dbReference>
<keyword evidence="4 7" id="KW-0521">NADP</keyword>
<protein>
    <recommendedName>
        <fullName evidence="7">N-acetyl-gamma-glutamyl-phosphate reductase</fullName>
        <shortName evidence="7">AGPR</shortName>
        <ecNumber evidence="7">1.2.1.38</ecNumber>
    </recommendedName>
    <alternativeName>
        <fullName evidence="7">N-acetyl-glutamate semialdehyde dehydrogenase</fullName>
        <shortName evidence="7">NAGSA dehydrogenase</shortName>
    </alternativeName>
</protein>
<comment type="pathway">
    <text evidence="1 7">Amino-acid biosynthesis; L-arginine biosynthesis; N(2)-acetyl-L-ornithine from L-glutamate: step 3/4.</text>
</comment>
<dbReference type="SMART" id="SM00859">
    <property type="entry name" value="Semialdhyde_dh"/>
    <property type="match status" value="1"/>
</dbReference>